<feature type="region of interest" description="Disordered" evidence="1">
    <location>
        <begin position="462"/>
        <end position="521"/>
    </location>
</feature>
<dbReference type="AlphaFoldDB" id="A0A1G8UZ20"/>
<dbReference type="Proteomes" id="UP000199382">
    <property type="component" value="Unassembled WGS sequence"/>
</dbReference>
<dbReference type="Pfam" id="PF13589">
    <property type="entry name" value="HATPase_c_3"/>
    <property type="match status" value="1"/>
</dbReference>
<keyword evidence="3" id="KW-1185">Reference proteome</keyword>
<reference evidence="2 3" key="1">
    <citation type="submission" date="2016-10" db="EMBL/GenBank/DDBJ databases">
        <authorList>
            <person name="de Groot N.N."/>
        </authorList>
    </citation>
    <scope>NUCLEOTIDE SEQUENCE [LARGE SCALE GENOMIC DNA]</scope>
    <source>
        <strain evidence="2 3">DSM 25294</strain>
    </source>
</reference>
<organism evidence="2 3">
    <name type="scientific">Aliiruegeria lutimaris</name>
    <dbReference type="NCBI Taxonomy" id="571298"/>
    <lineage>
        <taxon>Bacteria</taxon>
        <taxon>Pseudomonadati</taxon>
        <taxon>Pseudomonadota</taxon>
        <taxon>Alphaproteobacteria</taxon>
        <taxon>Rhodobacterales</taxon>
        <taxon>Roseobacteraceae</taxon>
        <taxon>Aliiruegeria</taxon>
    </lineage>
</organism>
<dbReference type="SUPFAM" id="SSF55874">
    <property type="entry name" value="ATPase domain of HSP90 chaperone/DNA topoisomerase II/histidine kinase"/>
    <property type="match status" value="1"/>
</dbReference>
<keyword evidence="2" id="KW-0808">Transferase</keyword>
<dbReference type="GO" id="GO:0016301">
    <property type="term" value="F:kinase activity"/>
    <property type="evidence" value="ECO:0007669"/>
    <property type="project" value="UniProtKB-KW"/>
</dbReference>
<dbReference type="STRING" id="571298.SAMN04488026_102025"/>
<dbReference type="RefSeq" id="WP_093155528.1">
    <property type="nucleotide sequence ID" value="NZ_FNEK01000020.1"/>
</dbReference>
<protein>
    <submittedName>
        <fullName evidence="2">Histidine kinase-, DNA gyrase B-, and HSP90-like ATPase</fullName>
    </submittedName>
</protein>
<name>A0A1G8UZ20_9RHOB</name>
<evidence type="ECO:0000313" key="3">
    <source>
        <dbReference type="Proteomes" id="UP000199382"/>
    </source>
</evidence>
<gene>
    <name evidence="2" type="ORF">SAMN04488026_102025</name>
</gene>
<dbReference type="EMBL" id="FNEK01000020">
    <property type="protein sequence ID" value="SDJ58837.1"/>
    <property type="molecule type" value="Genomic_DNA"/>
</dbReference>
<sequence>MTTVDITPSPRVLRMLGQIDFAPWQCLAELVDNSIDAFIDQSRDGKPATDPRIWIRLPSDPELKAGNGEISVLDNGIGMSIETLQDAVRAGYSGNDPVEKMGLFGMGFNISTARMGRRTEVWTTRPEDPEWIGLVIDFDLLEKQKTFIAPVQTRAKSEKEIADGVHGTEIKISRLEADRVRPLIWGIGKKRTRDRLGKIYGRVMQRLDIKLNYDGDVVKPMKHCVWSETRSVETQAFGRVPARIEIDKTLDSRKFCSNCWVWLLENEDECSACGHDENVVKRTRRLKGWLGIQRYFDKEKFGIDLIRNGRVIEELDKSFFTFRGVDGGSFLEYPIDAIHWGGRIVGELEIDFVRVSHQKDSFDKLDPEWKKVVELVRGTSPMQPQVATRMGMAKNDSPMARLFTGYRKSTAGLAALVPGTAEGTGLNSGLIKEYVDKFYEGDPEFQEDDKWYELVEQAERAKRGGGSGADKFAGKFPIAGKKTTTDIDDPGGKPDPQGGGDAPVDGKQPSTSKPEPDLSLSQSYELSELPGDVVVKVSAFRHKADLDGQPFRVKPDGYTFRFDYNASSPYFEESVVTPADYLLVDLAHHFLTLSAETPRNFPVSRVSRMLREKYFPEEAGDVSRATSAASNLLEGLKLFLDEKLPGAAPIEPGQLSQHELENIKRSAYKSASLSPGEVEELVRKGEFARFVSEDYLAELVRGWPKLVMDGAYFDRPYEHLSPDQREDSVMQVIEGLNDATWLVDDGASALNKDLDWRLRFARALASLKLLESWKA</sequence>
<dbReference type="Gene3D" id="3.30.565.10">
    <property type="entry name" value="Histidine kinase-like ATPase, C-terminal domain"/>
    <property type="match status" value="1"/>
</dbReference>
<evidence type="ECO:0000256" key="1">
    <source>
        <dbReference type="SAM" id="MobiDB-lite"/>
    </source>
</evidence>
<dbReference type="OrthoDB" id="7784447at2"/>
<accession>A0A1G8UZ20</accession>
<dbReference type="InterPro" id="IPR036890">
    <property type="entry name" value="HATPase_C_sf"/>
</dbReference>
<keyword evidence="2" id="KW-0418">Kinase</keyword>
<proteinExistence type="predicted"/>
<evidence type="ECO:0000313" key="2">
    <source>
        <dbReference type="EMBL" id="SDJ58837.1"/>
    </source>
</evidence>